<dbReference type="SUPFAM" id="SSF52540">
    <property type="entry name" value="P-loop containing nucleoside triphosphate hydrolases"/>
    <property type="match status" value="1"/>
</dbReference>
<reference evidence="19 20" key="2">
    <citation type="submission" date="2020-02" db="EMBL/GenBank/DDBJ databases">
        <title>The new genus of Enterobacteriales.</title>
        <authorList>
            <person name="Kim I.S."/>
        </authorList>
    </citation>
    <scope>NUCLEOTIDE SEQUENCE [LARGE SCALE GENOMIC DNA]</scope>
    <source>
        <strain evidence="19 20">SAP-6</strain>
    </source>
</reference>
<keyword evidence="14" id="KW-0175">Coiled coil</keyword>
<comment type="similarity">
    <text evidence="2">Belongs to the etk/wzc family.</text>
</comment>
<evidence type="ECO:0000256" key="1">
    <source>
        <dbReference type="ARBA" id="ARBA00004429"/>
    </source>
</evidence>
<evidence type="ECO:0000256" key="13">
    <source>
        <dbReference type="ARBA" id="ARBA00053015"/>
    </source>
</evidence>
<feature type="domain" description="AAA" evidence="17">
    <location>
        <begin position="538"/>
        <end position="650"/>
    </location>
</feature>
<evidence type="ECO:0000256" key="2">
    <source>
        <dbReference type="ARBA" id="ARBA00008883"/>
    </source>
</evidence>
<evidence type="ECO:0000256" key="7">
    <source>
        <dbReference type="ARBA" id="ARBA00022741"/>
    </source>
</evidence>
<accession>A0A845SHB9</accession>
<dbReference type="Pfam" id="PF23607">
    <property type="entry name" value="WZC_N"/>
    <property type="match status" value="1"/>
</dbReference>
<evidence type="ECO:0000256" key="11">
    <source>
        <dbReference type="ARBA" id="ARBA00023136"/>
    </source>
</evidence>
<keyword evidence="11 15" id="KW-0472">Membrane</keyword>
<keyword evidence="12" id="KW-0829">Tyrosine-protein kinase</keyword>
<name>A0A845SHB9_9GAMM</name>
<dbReference type="Gene3D" id="3.40.50.300">
    <property type="entry name" value="P-loop containing nucleotide triphosphate hydrolases"/>
    <property type="match status" value="1"/>
</dbReference>
<keyword evidence="9" id="KW-0067">ATP-binding</keyword>
<dbReference type="RefSeq" id="WP_162365039.1">
    <property type="nucleotide sequence ID" value="NZ_WUBS01000003.1"/>
</dbReference>
<evidence type="ECO:0000256" key="3">
    <source>
        <dbReference type="ARBA" id="ARBA00022475"/>
    </source>
</evidence>
<evidence type="ECO:0000313" key="19">
    <source>
        <dbReference type="EMBL" id="NDL62334.1"/>
    </source>
</evidence>
<evidence type="ECO:0000259" key="16">
    <source>
        <dbReference type="Pfam" id="PF02706"/>
    </source>
</evidence>
<dbReference type="GO" id="GO:0004713">
    <property type="term" value="F:protein tyrosine kinase activity"/>
    <property type="evidence" value="ECO:0007669"/>
    <property type="project" value="UniProtKB-KW"/>
</dbReference>
<protein>
    <submittedName>
        <fullName evidence="19">Tyrosine-protein kinase Wzc</fullName>
    </submittedName>
</protein>
<comment type="caution">
    <text evidence="19">The sequence shown here is derived from an EMBL/GenBank/DDBJ whole genome shotgun (WGS) entry which is preliminary data.</text>
</comment>
<dbReference type="InterPro" id="IPR027417">
    <property type="entry name" value="P-loop_NTPase"/>
</dbReference>
<evidence type="ECO:0000259" key="18">
    <source>
        <dbReference type="Pfam" id="PF13807"/>
    </source>
</evidence>
<dbReference type="GO" id="GO:0005886">
    <property type="term" value="C:plasma membrane"/>
    <property type="evidence" value="ECO:0007669"/>
    <property type="project" value="UniProtKB-SubCell"/>
</dbReference>
<feature type="domain" description="Polysaccharide chain length determinant N-terminal" evidence="16">
    <location>
        <begin position="15"/>
        <end position="106"/>
    </location>
</feature>
<evidence type="ECO:0000256" key="12">
    <source>
        <dbReference type="ARBA" id="ARBA00023137"/>
    </source>
</evidence>
<keyword evidence="4" id="KW-0997">Cell inner membrane</keyword>
<keyword evidence="5" id="KW-0808">Transferase</keyword>
<dbReference type="CDD" id="cd05387">
    <property type="entry name" value="BY-kinase"/>
    <property type="match status" value="1"/>
</dbReference>
<gene>
    <name evidence="19" type="primary">wzc</name>
    <name evidence="19" type="ORF">GRH90_06145</name>
</gene>
<sequence length="721" mass="80062">MLNKNNLSVSSEDSNEVDLGRLIGTVIDHKWLIIGITSLFATLGILYCLFSTPVYQANALVQVEQNAGSQIMDNISSLLSNTKPDSSAEIELIQSRMVIGKTVNDLGLNVTIEQKYFPIFGKGWSRLSNEEPGKIAISRLSIPDAQYNEPLKLIIKDSQHYTLYNDGEEILNGEVNKLAVNGDYSLLVSGIDAKPNTTFTITRLPDLNVITNIQNNLIIQDTGKNTGVLSLVYSGPDKSLIKTTLDTITQNYLLQNVERKSEEAEKSLEFLNVQVPKVRATLEESEDKLNNYRQQNDSVDLSLEARSVLESLVNLDSQLNQLTFKEAEISKLYTKEHPAYRTLLENRKTLEDEKKKLSDRVSALPKTQQEILRLTRDVQSGQEVYMQLINKQQELSITRASTVGNVRIIDKAVTTAGAVKPQVLIIVAGSIVLGLVFSVLIILFKTILYRGVESPAELEEAGINVYASVPLSEWQQKLDRENSLNRNVKKKHAEKLLAYSNPTDLAIEAVRSLRTSLHFAMLEAKNNILMISGASPSIGKTFIGTNLAVLIAQTNKRVLFIDADLRKGYVHELLGLDNELGLSEVLSNQCSPEQCIQNAGVEGFDVITRGQVPPNPSELLMSAQFEKFLADVSSKYDFVLIDTPPILAVTDAAIIGRLVGTTLLVVRYGVNTLKEIQISINRFDQNGTEVKGVILNSVYKKASNAYSSYGYYEYEYKSTKK</sequence>
<dbReference type="PANTHER" id="PTHR32309:SF32">
    <property type="entry name" value="TYROSINE-PROTEIN KINASE ETK-RELATED"/>
    <property type="match status" value="1"/>
</dbReference>
<keyword evidence="6 15" id="KW-0812">Transmembrane</keyword>
<keyword evidence="8 19" id="KW-0418">Kinase</keyword>
<dbReference type="InterPro" id="IPR032807">
    <property type="entry name" value="GNVR"/>
</dbReference>
<evidence type="ECO:0000256" key="8">
    <source>
        <dbReference type="ARBA" id="ARBA00022777"/>
    </source>
</evidence>
<dbReference type="EMBL" id="WUBS01000003">
    <property type="protein sequence ID" value="NDL62334.1"/>
    <property type="molecule type" value="Genomic_DNA"/>
</dbReference>
<dbReference type="Pfam" id="PF02706">
    <property type="entry name" value="Wzz"/>
    <property type="match status" value="1"/>
</dbReference>
<feature type="transmembrane region" description="Helical" evidence="15">
    <location>
        <begin position="31"/>
        <end position="55"/>
    </location>
</feature>
<feature type="transmembrane region" description="Helical" evidence="15">
    <location>
        <begin position="423"/>
        <end position="444"/>
    </location>
</feature>
<organism evidence="19 20">
    <name type="scientific">Acerihabitans arboris</name>
    <dbReference type="NCBI Taxonomy" id="2691583"/>
    <lineage>
        <taxon>Bacteria</taxon>
        <taxon>Pseudomonadati</taxon>
        <taxon>Pseudomonadota</taxon>
        <taxon>Gammaproteobacteria</taxon>
        <taxon>Enterobacterales</taxon>
        <taxon>Pectobacteriaceae</taxon>
        <taxon>Acerihabitans</taxon>
    </lineage>
</organism>
<dbReference type="AlphaFoldDB" id="A0A845SHB9"/>
<dbReference type="InterPro" id="IPR050445">
    <property type="entry name" value="Bact_polysacc_biosynth/exp"/>
</dbReference>
<keyword evidence="7" id="KW-0547">Nucleotide-binding</keyword>
<keyword evidence="3" id="KW-1003">Cell membrane</keyword>
<evidence type="ECO:0000259" key="17">
    <source>
        <dbReference type="Pfam" id="PF13614"/>
    </source>
</evidence>
<evidence type="ECO:0000256" key="6">
    <source>
        <dbReference type="ARBA" id="ARBA00022692"/>
    </source>
</evidence>
<proteinExistence type="inferred from homology"/>
<dbReference type="Pfam" id="PF13807">
    <property type="entry name" value="GNVR"/>
    <property type="match status" value="1"/>
</dbReference>
<feature type="domain" description="Tyrosine-protein kinase G-rich" evidence="18">
    <location>
        <begin position="366"/>
        <end position="446"/>
    </location>
</feature>
<comment type="subcellular location">
    <subcellularLocation>
        <location evidence="1">Cell inner membrane</location>
        <topology evidence="1">Multi-pass membrane protein</topology>
    </subcellularLocation>
</comment>
<evidence type="ECO:0000313" key="20">
    <source>
        <dbReference type="Proteomes" id="UP000461443"/>
    </source>
</evidence>
<evidence type="ECO:0000256" key="10">
    <source>
        <dbReference type="ARBA" id="ARBA00022989"/>
    </source>
</evidence>
<dbReference type="GO" id="GO:0042802">
    <property type="term" value="F:identical protein binding"/>
    <property type="evidence" value="ECO:0007669"/>
    <property type="project" value="UniProtKB-ARBA"/>
</dbReference>
<evidence type="ECO:0000256" key="5">
    <source>
        <dbReference type="ARBA" id="ARBA00022679"/>
    </source>
</evidence>
<comment type="catalytic activity">
    <reaction evidence="13">
        <text>L-tyrosyl-[protein] + ATP = O-phospho-L-tyrosyl-[protein] + ADP + H(+)</text>
        <dbReference type="Rhea" id="RHEA:10596"/>
        <dbReference type="Rhea" id="RHEA-COMP:10136"/>
        <dbReference type="Rhea" id="RHEA-COMP:20101"/>
        <dbReference type="ChEBI" id="CHEBI:15378"/>
        <dbReference type="ChEBI" id="CHEBI:30616"/>
        <dbReference type="ChEBI" id="CHEBI:46858"/>
        <dbReference type="ChEBI" id="CHEBI:61978"/>
        <dbReference type="ChEBI" id="CHEBI:456216"/>
    </reaction>
</comment>
<dbReference type="FunFam" id="3.40.50.300:FF:000527">
    <property type="entry name" value="Tyrosine-protein kinase etk"/>
    <property type="match status" value="1"/>
</dbReference>
<dbReference type="InterPro" id="IPR025669">
    <property type="entry name" value="AAA_dom"/>
</dbReference>
<feature type="coiled-coil region" evidence="14">
    <location>
        <begin position="254"/>
        <end position="302"/>
    </location>
</feature>
<dbReference type="Proteomes" id="UP000461443">
    <property type="component" value="Unassembled WGS sequence"/>
</dbReference>
<dbReference type="GO" id="GO:0005524">
    <property type="term" value="F:ATP binding"/>
    <property type="evidence" value="ECO:0007669"/>
    <property type="project" value="UniProtKB-KW"/>
</dbReference>
<dbReference type="Pfam" id="PF13614">
    <property type="entry name" value="AAA_31"/>
    <property type="match status" value="1"/>
</dbReference>
<keyword evidence="10 15" id="KW-1133">Transmembrane helix</keyword>
<evidence type="ECO:0000256" key="4">
    <source>
        <dbReference type="ARBA" id="ARBA00022519"/>
    </source>
</evidence>
<evidence type="ECO:0000256" key="14">
    <source>
        <dbReference type="SAM" id="Coils"/>
    </source>
</evidence>
<evidence type="ECO:0000256" key="9">
    <source>
        <dbReference type="ARBA" id="ARBA00022840"/>
    </source>
</evidence>
<reference evidence="19 20" key="1">
    <citation type="submission" date="2019-12" db="EMBL/GenBank/DDBJ databases">
        <authorList>
            <person name="Lee S.D."/>
        </authorList>
    </citation>
    <scope>NUCLEOTIDE SEQUENCE [LARGE SCALE GENOMIC DNA]</scope>
    <source>
        <strain evidence="19 20">SAP-6</strain>
    </source>
</reference>
<evidence type="ECO:0000256" key="15">
    <source>
        <dbReference type="SAM" id="Phobius"/>
    </source>
</evidence>
<dbReference type="InterPro" id="IPR003856">
    <property type="entry name" value="LPS_length_determ_N"/>
</dbReference>
<dbReference type="PANTHER" id="PTHR32309">
    <property type="entry name" value="TYROSINE-PROTEIN KINASE"/>
    <property type="match status" value="1"/>
</dbReference>
<keyword evidence="20" id="KW-1185">Reference proteome</keyword>
<dbReference type="NCBIfam" id="NF008568">
    <property type="entry name" value="PRK11519.1"/>
    <property type="match status" value="1"/>
</dbReference>
<dbReference type="NCBIfam" id="TIGR01007">
    <property type="entry name" value="eps_fam"/>
    <property type="match status" value="1"/>
</dbReference>
<dbReference type="InterPro" id="IPR005702">
    <property type="entry name" value="Wzc-like_C"/>
</dbReference>